<evidence type="ECO:0000256" key="1">
    <source>
        <dbReference type="SAM" id="MobiDB-lite"/>
    </source>
</evidence>
<dbReference type="EMBL" id="CP017634">
    <property type="protein sequence ID" value="ATW28851.1"/>
    <property type="molecule type" value="Genomic_DNA"/>
</dbReference>
<keyword evidence="2" id="KW-0812">Transmembrane</keyword>
<gene>
    <name evidence="3" type="ORF">DCMF_23470</name>
</gene>
<dbReference type="Pfam" id="PF06898">
    <property type="entry name" value="YqfD"/>
    <property type="match status" value="1"/>
</dbReference>
<dbReference type="NCBIfam" id="TIGR02876">
    <property type="entry name" value="spore_yqfD"/>
    <property type="match status" value="1"/>
</dbReference>
<evidence type="ECO:0000313" key="4">
    <source>
        <dbReference type="Proteomes" id="UP000323521"/>
    </source>
</evidence>
<reference evidence="3 4" key="1">
    <citation type="submission" date="2016-10" db="EMBL/GenBank/DDBJ databases">
        <title>Complete Genome Sequence of Peptococcaceae strain DCMF.</title>
        <authorList>
            <person name="Edwards R.J."/>
            <person name="Holland S.I."/>
            <person name="Deshpande N.P."/>
            <person name="Wong Y.K."/>
            <person name="Ertan H."/>
            <person name="Manefield M."/>
            <person name="Russell T.L."/>
            <person name="Lee M.J."/>
        </authorList>
    </citation>
    <scope>NUCLEOTIDE SEQUENCE [LARGE SCALE GENOMIC DNA]</scope>
    <source>
        <strain evidence="3 4">DCMF</strain>
    </source>
</reference>
<feature type="transmembrane region" description="Helical" evidence="2">
    <location>
        <begin position="81"/>
        <end position="103"/>
    </location>
</feature>
<dbReference type="Proteomes" id="UP000323521">
    <property type="component" value="Chromosome"/>
</dbReference>
<dbReference type="KEGG" id="fwa:DCMF_23470"/>
<feature type="region of interest" description="Disordered" evidence="1">
    <location>
        <begin position="228"/>
        <end position="247"/>
    </location>
</feature>
<keyword evidence="2" id="KW-1133">Transmembrane helix</keyword>
<organism evidence="3 4">
    <name type="scientific">Formimonas warabiya</name>
    <dbReference type="NCBI Taxonomy" id="1761012"/>
    <lineage>
        <taxon>Bacteria</taxon>
        <taxon>Bacillati</taxon>
        <taxon>Bacillota</taxon>
        <taxon>Clostridia</taxon>
        <taxon>Eubacteriales</taxon>
        <taxon>Peptococcaceae</taxon>
        <taxon>Candidatus Formimonas</taxon>
    </lineage>
</organism>
<keyword evidence="2" id="KW-0472">Membrane</keyword>
<dbReference type="PIRSF" id="PIRSF029895">
    <property type="entry name" value="SpoIV"/>
    <property type="match status" value="1"/>
</dbReference>
<evidence type="ECO:0000313" key="3">
    <source>
        <dbReference type="EMBL" id="ATW28851.1"/>
    </source>
</evidence>
<dbReference type="InterPro" id="IPR010690">
    <property type="entry name" value="YqfD"/>
</dbReference>
<dbReference type="AlphaFoldDB" id="A0A3G1L2G5"/>
<proteinExistence type="predicted"/>
<protein>
    <submittedName>
        <fullName evidence="3">Sporulation protein YqfD</fullName>
    </submittedName>
</protein>
<accession>A0A3G1L2G5</accession>
<name>A0A3G1L2G5_FORW1</name>
<keyword evidence="4" id="KW-1185">Reference proteome</keyword>
<evidence type="ECO:0000256" key="2">
    <source>
        <dbReference type="SAM" id="Phobius"/>
    </source>
</evidence>
<sequence>MGYVVIYIKGAGVERFINFAVLGGIHIWDISWKDDGTVQAKVQLSYVKALRHVARKSRCRFRIVRRRGLPFKIKYFQKRKMLAFGAVMFIVTLYVLSTFAFFVEVTSQKPVKNINPQMIKRLAAEQGIFAGRPKWMMDFKGTEKYLITRVPQLSWVAIRAKGTKIEIEIVEKVAPEPGEKNKGPGNIVALKDGVITQILVMKGQPCVEPGDTVSRGQVLISGAILPNEESLPGQEPAQPPPSSFSGEKVQADGIVRARVWYRGYGECPVVEYGKRNTGKITHALSLKWQQKNVVIWGPKVSPYKLSIDDTKTQKLNWGRSIKLPVELIIVTYREQETYQKNWGTEGAWQRAVKIALASAKRQVPSQAVITDQEIRPVEGNGSRLKRACVILETEEDIGKFLPIE</sequence>